<dbReference type="CDD" id="cd00685">
    <property type="entry name" value="Trans_IPPS_HT"/>
    <property type="match status" value="1"/>
</dbReference>
<dbReference type="InterPro" id="IPR008949">
    <property type="entry name" value="Isoprenoid_synthase_dom_sf"/>
</dbReference>
<keyword evidence="4" id="KW-0479">Metal-binding</keyword>
<dbReference type="InterPro" id="IPR000092">
    <property type="entry name" value="Polyprenyl_synt"/>
</dbReference>
<dbReference type="PROSITE" id="PS00723">
    <property type="entry name" value="POLYPRENYL_SYNTHASE_1"/>
    <property type="match status" value="1"/>
</dbReference>
<evidence type="ECO:0000313" key="8">
    <source>
        <dbReference type="Proteomes" id="UP000052946"/>
    </source>
</evidence>
<dbReference type="GO" id="GO:0008299">
    <property type="term" value="P:isoprenoid biosynthetic process"/>
    <property type="evidence" value="ECO:0007669"/>
    <property type="project" value="UniProtKB-KW"/>
</dbReference>
<gene>
    <name evidence="7" type="ORF">OPHB3_3878</name>
</gene>
<reference evidence="7 8" key="2">
    <citation type="journal article" date="2016" name="Genome Announc.">
        <title>Draft Genome Sequence of Oceanobacillus picturae Heshi-B3, Isolated from Fermented Rice Bran in a Traditional Japanese Seafood Dish.</title>
        <authorList>
            <person name="Akuzawa S."/>
            <person name="Nagaoka J."/>
            <person name="Kanekatsu M."/>
            <person name="Kanesaki Y."/>
            <person name="Suzuki T."/>
        </authorList>
    </citation>
    <scope>NUCLEOTIDE SEQUENCE [LARGE SCALE GENOMIC DNA]</scope>
    <source>
        <strain evidence="7 8">Heshi-B3</strain>
    </source>
</reference>
<reference evidence="8" key="1">
    <citation type="submission" date="2015-07" db="EMBL/GenBank/DDBJ databases">
        <title>Draft Genome Sequence of Oceanobacillus picturae Heshi-B3 that Was Isolated from Fermented Rice Bran with Aging Salted Mackerel, Which Was Named Heshiko as Traditional Fermented Seafood in Japan.</title>
        <authorList>
            <person name="Akuzawa S."/>
            <person name="Nakagawa J."/>
            <person name="Kanekatsu T."/>
            <person name="Kanesaki Y."/>
            <person name="Suzuki T."/>
        </authorList>
    </citation>
    <scope>NUCLEOTIDE SEQUENCE [LARGE SCALE GENOMIC DNA]</scope>
    <source>
        <strain evidence="8">Heshi-B3</strain>
    </source>
</reference>
<dbReference type="Pfam" id="PF00348">
    <property type="entry name" value="polyprenyl_synt"/>
    <property type="match status" value="1"/>
</dbReference>
<keyword evidence="3" id="KW-0808">Transferase</keyword>
<evidence type="ECO:0000256" key="1">
    <source>
        <dbReference type="ARBA" id="ARBA00001946"/>
    </source>
</evidence>
<dbReference type="PANTHER" id="PTHR43281:SF1">
    <property type="entry name" value="FARNESYL DIPHOSPHATE SYNTHASE"/>
    <property type="match status" value="1"/>
</dbReference>
<evidence type="ECO:0000256" key="4">
    <source>
        <dbReference type="ARBA" id="ARBA00022723"/>
    </source>
</evidence>
<evidence type="ECO:0000256" key="3">
    <source>
        <dbReference type="ARBA" id="ARBA00022679"/>
    </source>
</evidence>
<dbReference type="AlphaFoldDB" id="A0A0U9HB22"/>
<comment type="caution">
    <text evidence="7">The sequence shown here is derived from an EMBL/GenBank/DDBJ whole genome shotgun (WGS) entry which is preliminary data.</text>
</comment>
<dbReference type="SUPFAM" id="SSF48576">
    <property type="entry name" value="Terpenoid synthases"/>
    <property type="match status" value="1"/>
</dbReference>
<proteinExistence type="inferred from homology"/>
<dbReference type="PANTHER" id="PTHR43281">
    <property type="entry name" value="FARNESYL DIPHOSPHATE SYNTHASE"/>
    <property type="match status" value="1"/>
</dbReference>
<dbReference type="EMBL" id="BBXV01000079">
    <property type="protein sequence ID" value="GAQ19893.1"/>
    <property type="molecule type" value="Genomic_DNA"/>
</dbReference>
<name>A0A0U9HB22_9BACI</name>
<dbReference type="SFLD" id="SFLDS00005">
    <property type="entry name" value="Isoprenoid_Synthase_Type_I"/>
    <property type="match status" value="1"/>
</dbReference>
<keyword evidence="5" id="KW-0460">Magnesium</keyword>
<dbReference type="Proteomes" id="UP000052946">
    <property type="component" value="Unassembled WGS sequence"/>
</dbReference>
<dbReference type="Gene3D" id="1.10.600.10">
    <property type="entry name" value="Farnesyl Diphosphate Synthase"/>
    <property type="match status" value="1"/>
</dbReference>
<accession>A0A0U9HB22</accession>
<sequence>MKEETRTAPNLKDASYAMHEKGAAVYFHRLTDHLKGKQHLSTLREDFNIWKRQHIKRFSFTSKYFNEKRSKHPLHYDHYIQWLDKREKLYDYLDRSISYIYMRDIGRALYDKETKEKVSRSVESIRQQLLGEKDNNQLSAFNMVEIYRWAQKENVESSLIWVIDKIKDITATIPKELDPTETRRKLIKIIGGVVIQELDELDASVLPATRAKRLDRAIRLGYAYGLTYPFIDDILDSSLLANEEKKDYASIIRQTLLTGVVPPLSVWLKQTYPFMEFVHAELKEAFEYIRSQHSKEAWESFLEQSYVFFQSQELDREKDLAVETYTNSDLYVPIILKSASSRLIVRSLIDANQDKQINEQTFYYGIYNQLSDDFADMFTDMEAGSVTPYTYYLKYHEKRKDLINPFELYWTVISYLIHHVYQSDDKTREVILSRAINGLKRFKKKWGEHKYEEIMELFGVEPEFNHEIQRMVRKATDVDFFDKLLRDRMIDDLKNEKKEKEAFTDSVRKIRDTINSMLPLTPSRSTSLFDDPITEAANYSLESGGKRLRPVMTWVMAVEEYNMDPATITPLLKSLEYMHTASLIYDDLPAQDNASLRRGRPTLHEVYNTANAELAGIFLTQQAVANQALLSGFDQTAILQLIYYSSIVATEMCRGQAIDLSSRGKTLTVDELTEMCFYKTGIGFEASLIMPAILAGKDELEKEKLKLFAKHAGIAFQIKDDILDVEGESTQIGKNTRQDLENHNATFVSVIGLNGAKELMWDHYCNAAEALQGIKQNSTFLKHLLDYVINREN</sequence>
<organism evidence="7 8">
    <name type="scientific">Oceanobacillus picturae</name>
    <dbReference type="NCBI Taxonomy" id="171693"/>
    <lineage>
        <taxon>Bacteria</taxon>
        <taxon>Bacillati</taxon>
        <taxon>Bacillota</taxon>
        <taxon>Bacilli</taxon>
        <taxon>Bacillales</taxon>
        <taxon>Bacillaceae</taxon>
        <taxon>Oceanobacillus</taxon>
    </lineage>
</organism>
<dbReference type="GO" id="GO:0004659">
    <property type="term" value="F:prenyltransferase activity"/>
    <property type="evidence" value="ECO:0007669"/>
    <property type="project" value="InterPro"/>
</dbReference>
<dbReference type="InterPro" id="IPR033749">
    <property type="entry name" value="Polyprenyl_synt_CS"/>
</dbReference>
<dbReference type="RefSeq" id="WP_058951381.1">
    <property type="nucleotide sequence ID" value="NZ_BBXV01000079.1"/>
</dbReference>
<evidence type="ECO:0000256" key="5">
    <source>
        <dbReference type="ARBA" id="ARBA00022842"/>
    </source>
</evidence>
<comment type="cofactor">
    <cofactor evidence="1">
        <name>Mg(2+)</name>
        <dbReference type="ChEBI" id="CHEBI:18420"/>
    </cofactor>
</comment>
<evidence type="ECO:0000313" key="7">
    <source>
        <dbReference type="EMBL" id="GAQ19893.1"/>
    </source>
</evidence>
<protein>
    <submittedName>
        <fullName evidence="7">Farnesyl diphosphate synthase</fullName>
    </submittedName>
</protein>
<dbReference type="OrthoDB" id="9805316at2"/>
<evidence type="ECO:0000256" key="6">
    <source>
        <dbReference type="ARBA" id="ARBA00023229"/>
    </source>
</evidence>
<comment type="similarity">
    <text evidence="2">Belongs to the FPP/GGPP synthase family.</text>
</comment>
<dbReference type="GO" id="GO:0046872">
    <property type="term" value="F:metal ion binding"/>
    <property type="evidence" value="ECO:0007669"/>
    <property type="project" value="UniProtKB-KW"/>
</dbReference>
<evidence type="ECO:0000256" key="2">
    <source>
        <dbReference type="ARBA" id="ARBA00006706"/>
    </source>
</evidence>
<keyword evidence="6" id="KW-0414">Isoprene biosynthesis</keyword>